<sequence>MIGNLSEIEAERRYQLIRSLLENITVSDRQSAHVVRHFQEELARFNFSLHPHEGAYDFVGFFSCHNLILFVASVDERKARAAVSDMSGCRHSNLITWNWWGAASPGAPSVNDQCPLSRRVEPWHPQDDGELTRRPESWQTSVTSCSCLLMGA</sequence>
<gene>
    <name evidence="1" type="ORF">RRG08_067195</name>
</gene>
<name>A0AAE0Y9N1_9GAST</name>
<dbReference type="AlphaFoldDB" id="A0AAE0Y9N1"/>
<accession>A0AAE0Y9N1</accession>
<evidence type="ECO:0000313" key="2">
    <source>
        <dbReference type="Proteomes" id="UP001283361"/>
    </source>
</evidence>
<proteinExistence type="predicted"/>
<comment type="caution">
    <text evidence="1">The sequence shown here is derived from an EMBL/GenBank/DDBJ whole genome shotgun (WGS) entry which is preliminary data.</text>
</comment>
<protein>
    <submittedName>
        <fullName evidence="1">Uncharacterized protein</fullName>
    </submittedName>
</protein>
<evidence type="ECO:0000313" key="1">
    <source>
        <dbReference type="EMBL" id="KAK3738028.1"/>
    </source>
</evidence>
<dbReference type="EMBL" id="JAWDGP010006605">
    <property type="protein sequence ID" value="KAK3738028.1"/>
    <property type="molecule type" value="Genomic_DNA"/>
</dbReference>
<reference evidence="1" key="1">
    <citation type="journal article" date="2023" name="G3 (Bethesda)">
        <title>A reference genome for the long-term kleptoplast-retaining sea slug Elysia crispata morphotype clarki.</title>
        <authorList>
            <person name="Eastman K.E."/>
            <person name="Pendleton A.L."/>
            <person name="Shaikh M.A."/>
            <person name="Suttiyut T."/>
            <person name="Ogas R."/>
            <person name="Tomko P."/>
            <person name="Gavelis G."/>
            <person name="Widhalm J.R."/>
            <person name="Wisecaver J.H."/>
        </authorList>
    </citation>
    <scope>NUCLEOTIDE SEQUENCE</scope>
    <source>
        <strain evidence="1">ECLA1</strain>
    </source>
</reference>
<dbReference type="Proteomes" id="UP001283361">
    <property type="component" value="Unassembled WGS sequence"/>
</dbReference>
<keyword evidence="2" id="KW-1185">Reference proteome</keyword>
<organism evidence="1 2">
    <name type="scientific">Elysia crispata</name>
    <name type="common">lettuce slug</name>
    <dbReference type="NCBI Taxonomy" id="231223"/>
    <lineage>
        <taxon>Eukaryota</taxon>
        <taxon>Metazoa</taxon>
        <taxon>Spiralia</taxon>
        <taxon>Lophotrochozoa</taxon>
        <taxon>Mollusca</taxon>
        <taxon>Gastropoda</taxon>
        <taxon>Heterobranchia</taxon>
        <taxon>Euthyneura</taxon>
        <taxon>Panpulmonata</taxon>
        <taxon>Sacoglossa</taxon>
        <taxon>Placobranchoidea</taxon>
        <taxon>Plakobranchidae</taxon>
        <taxon>Elysia</taxon>
    </lineage>
</organism>